<dbReference type="PANTHER" id="PTHR34704">
    <property type="entry name" value="ATPASE"/>
    <property type="match status" value="1"/>
</dbReference>
<dbReference type="AlphaFoldDB" id="A0A7M1BCR0"/>
<accession>A0A7M1BCR0</accession>
<dbReference type="KEGG" id="spal:FM071_09910"/>
<evidence type="ECO:0000313" key="2">
    <source>
        <dbReference type="EMBL" id="QOP46588.1"/>
    </source>
</evidence>
<proteinExistence type="predicted"/>
<evidence type="ECO:0000313" key="3">
    <source>
        <dbReference type="Proteomes" id="UP000593580"/>
    </source>
</evidence>
<gene>
    <name evidence="2" type="ORF">FM071_09910</name>
</gene>
<dbReference type="PANTHER" id="PTHR34704:SF1">
    <property type="entry name" value="ATPASE"/>
    <property type="match status" value="1"/>
</dbReference>
<dbReference type="Pfam" id="PF03008">
    <property type="entry name" value="DUF234"/>
    <property type="match status" value="1"/>
</dbReference>
<reference evidence="2 3" key="1">
    <citation type="submission" date="2019-07" db="EMBL/GenBank/DDBJ databases">
        <title>Sulfurimonas paralvinellae sp. nov., a novel mesophilic, hydrogen- and sulfur-oxidizing chemolithoautotroph within the Epsilonproteo- bacteria isolated from a deep-sea hydrothermal vent polychaete nest, reclassification of Thiomicrospira denitrificans as Sulfurimonas denitrificans comb. nov. and emended description of the genus Sulfurimonas.</title>
        <authorList>
            <person name="Wang S."/>
            <person name="Jiang L."/>
            <person name="Shao Z."/>
        </authorList>
    </citation>
    <scope>NUCLEOTIDE SEQUENCE [LARGE SCALE GENOMIC DNA]</scope>
    <source>
        <strain evidence="2 3">GO25</strain>
    </source>
</reference>
<evidence type="ECO:0000259" key="1">
    <source>
        <dbReference type="Pfam" id="PF03008"/>
    </source>
</evidence>
<keyword evidence="3" id="KW-1185">Reference proteome</keyword>
<feature type="domain" description="DUF234" evidence="1">
    <location>
        <begin position="149"/>
        <end position="240"/>
    </location>
</feature>
<sequence length="293" mass="33804">MIFIYKGFPILSKKETLKEQFKNFYNEHKPKNFEDAVEKFAIFGGVAWGKIDTSKPADELIEKLILDDYRYIRNDITELTDGQPLYHSILSAVAQSDGKLHAVYKRANVEEGVGEKAVATLCERGILRQKRCKGADDKLFFTLPFLRFWFAFISPLFKGIRDGNYDEVKERWQAHANEFATLTFKELSWDLLRETFVEDSIMEMSEYWQNDGLTIDIYGLTKSKKRVIGLCKYTNAKVKKSELTRLQELCEKANIKADIFVIVAKKGFSSELKALKGEQLKLYTLKNFKALVG</sequence>
<organism evidence="2 3">
    <name type="scientific">Sulfurimonas paralvinellae</name>
    <dbReference type="NCBI Taxonomy" id="317658"/>
    <lineage>
        <taxon>Bacteria</taxon>
        <taxon>Pseudomonadati</taxon>
        <taxon>Campylobacterota</taxon>
        <taxon>Epsilonproteobacteria</taxon>
        <taxon>Campylobacterales</taxon>
        <taxon>Sulfurimonadaceae</taxon>
        <taxon>Sulfurimonas</taxon>
    </lineage>
</organism>
<dbReference type="Proteomes" id="UP000593580">
    <property type="component" value="Chromosome"/>
</dbReference>
<dbReference type="InterPro" id="IPR004256">
    <property type="entry name" value="DUF234"/>
</dbReference>
<dbReference type="EMBL" id="CP041406">
    <property type="protein sequence ID" value="QOP46588.1"/>
    <property type="molecule type" value="Genomic_DNA"/>
</dbReference>
<protein>
    <submittedName>
        <fullName evidence="2">DUF234 domain-containing protein</fullName>
    </submittedName>
</protein>
<name>A0A7M1BCR0_9BACT</name>